<evidence type="ECO:0000259" key="1">
    <source>
        <dbReference type="PROSITE" id="PS51352"/>
    </source>
</evidence>
<comment type="caution">
    <text evidence="2">The sequence shown here is derived from an EMBL/GenBank/DDBJ whole genome shotgun (WGS) entry which is preliminary data.</text>
</comment>
<dbReference type="Pfam" id="PF21352">
    <property type="entry name" value="Zn_ribbon_Thio2"/>
    <property type="match status" value="1"/>
</dbReference>
<sequence length="142" mass="15749">MKKIILCDSCGAINRIDNDKLQSSGAVCGKCSKDLNTSAKVTSISFEKLEKIIKHAQLPVFVDAYADWCGPCKMYGPIFSEFAQSNWRSGEFYKIDTEKNPMISVKFGIRGIPTTLLFKNGKLAHSQSGVLQVPHLNQMLSM</sequence>
<accession>A0ABY0IFT0</accession>
<dbReference type="InterPro" id="IPR036249">
    <property type="entry name" value="Thioredoxin-like_sf"/>
</dbReference>
<dbReference type="InterPro" id="IPR013766">
    <property type="entry name" value="Thioredoxin_domain"/>
</dbReference>
<dbReference type="PANTHER" id="PTHR45663">
    <property type="entry name" value="GEO12009P1"/>
    <property type="match status" value="1"/>
</dbReference>
<dbReference type="InterPro" id="IPR049299">
    <property type="entry name" value="Thio2_N"/>
</dbReference>
<reference evidence="3" key="1">
    <citation type="journal article" date="2019" name="Int. J. Syst. Evol. Microbiol.">
        <title>Halobacteriovorax valvorus sp. nov., a novel prokaryotic predator isolated from coastal seawater of China.</title>
        <authorList>
            <person name="Chen M.-X."/>
        </authorList>
    </citation>
    <scope>NUCLEOTIDE SEQUENCE [LARGE SCALE GENOMIC DNA]</scope>
    <source>
        <strain evidence="3">BL9</strain>
    </source>
</reference>
<dbReference type="Gene3D" id="3.40.30.10">
    <property type="entry name" value="Glutaredoxin"/>
    <property type="match status" value="1"/>
</dbReference>
<dbReference type="PANTHER" id="PTHR45663:SF11">
    <property type="entry name" value="GEO12009P1"/>
    <property type="match status" value="1"/>
</dbReference>
<name>A0ABY0IFT0_9BACT</name>
<evidence type="ECO:0000313" key="2">
    <source>
        <dbReference type="EMBL" id="RZF21805.1"/>
    </source>
</evidence>
<dbReference type="RefSeq" id="WP_115361566.1">
    <property type="nucleotide sequence ID" value="NZ_QDKL01000002.1"/>
</dbReference>
<dbReference type="Proteomes" id="UP000443582">
    <property type="component" value="Unassembled WGS sequence"/>
</dbReference>
<dbReference type="PRINTS" id="PR00421">
    <property type="entry name" value="THIOREDOXIN"/>
</dbReference>
<dbReference type="SUPFAM" id="SSF52833">
    <property type="entry name" value="Thioredoxin-like"/>
    <property type="match status" value="1"/>
</dbReference>
<evidence type="ECO:0000313" key="3">
    <source>
        <dbReference type="Proteomes" id="UP000443582"/>
    </source>
</evidence>
<dbReference type="CDD" id="cd02947">
    <property type="entry name" value="TRX_family"/>
    <property type="match status" value="1"/>
</dbReference>
<dbReference type="Pfam" id="PF00085">
    <property type="entry name" value="Thioredoxin"/>
    <property type="match status" value="1"/>
</dbReference>
<proteinExistence type="predicted"/>
<dbReference type="PROSITE" id="PS51352">
    <property type="entry name" value="THIOREDOXIN_2"/>
    <property type="match status" value="1"/>
</dbReference>
<dbReference type="EMBL" id="QDKL01000002">
    <property type="protein sequence ID" value="RZF21805.1"/>
    <property type="molecule type" value="Genomic_DNA"/>
</dbReference>
<dbReference type="Gene3D" id="2.30.30.380">
    <property type="entry name" value="Zn-finger domain of Sec23/24"/>
    <property type="match status" value="1"/>
</dbReference>
<feature type="domain" description="Thioredoxin" evidence="1">
    <location>
        <begin position="35"/>
        <end position="142"/>
    </location>
</feature>
<protein>
    <recommendedName>
        <fullName evidence="1">Thioredoxin domain-containing protein</fullName>
    </recommendedName>
</protein>
<gene>
    <name evidence="2" type="ORF">DAY19_08945</name>
</gene>
<organism evidence="2 3">
    <name type="scientific">Halobacteriovorax vibrionivorans</name>
    <dbReference type="NCBI Taxonomy" id="2152716"/>
    <lineage>
        <taxon>Bacteria</taxon>
        <taxon>Pseudomonadati</taxon>
        <taxon>Bdellovibrionota</taxon>
        <taxon>Bacteriovoracia</taxon>
        <taxon>Bacteriovoracales</taxon>
        <taxon>Halobacteriovoraceae</taxon>
        <taxon>Halobacteriovorax</taxon>
    </lineage>
</organism>
<keyword evidence="3" id="KW-1185">Reference proteome</keyword>